<name>A0A1I2PGD3_9CORY</name>
<keyword evidence="1" id="KW-1133">Transmembrane helix</keyword>
<keyword evidence="1" id="KW-0472">Membrane</keyword>
<reference evidence="2 3" key="1">
    <citation type="submission" date="2016-10" db="EMBL/GenBank/DDBJ databases">
        <authorList>
            <person name="de Groot N.N."/>
        </authorList>
    </citation>
    <scope>NUCLEOTIDE SEQUENCE [LARGE SCALE GENOMIC DNA]</scope>
    <source>
        <strain>J11</strain>
        <strain evidence="3">PG 39</strain>
    </source>
</reference>
<evidence type="ECO:0000313" key="3">
    <source>
        <dbReference type="Proteomes" id="UP000199065"/>
    </source>
</evidence>
<gene>
    <name evidence="2" type="ORF">SAMN05660282_00036</name>
</gene>
<evidence type="ECO:0000313" key="2">
    <source>
        <dbReference type="EMBL" id="SFG15114.1"/>
    </source>
</evidence>
<dbReference type="STRING" id="185761.SAMN05660282_00036"/>
<evidence type="ECO:0000256" key="1">
    <source>
        <dbReference type="SAM" id="Phobius"/>
    </source>
</evidence>
<dbReference type="Proteomes" id="UP000199065">
    <property type="component" value="Unassembled WGS sequence"/>
</dbReference>
<dbReference type="EMBL" id="FOPJ01000001">
    <property type="protein sequence ID" value="SFG15114.1"/>
    <property type="molecule type" value="Genomic_DNA"/>
</dbReference>
<keyword evidence="3" id="KW-1185">Reference proteome</keyword>
<dbReference type="AlphaFoldDB" id="A0A1I2PGD3"/>
<evidence type="ECO:0008006" key="4">
    <source>
        <dbReference type="Google" id="ProtNLM"/>
    </source>
</evidence>
<organism evidence="2 3">
    <name type="scientific">Corynebacterium spheniscorum</name>
    <dbReference type="NCBI Taxonomy" id="185761"/>
    <lineage>
        <taxon>Bacteria</taxon>
        <taxon>Bacillati</taxon>
        <taxon>Actinomycetota</taxon>
        <taxon>Actinomycetes</taxon>
        <taxon>Mycobacteriales</taxon>
        <taxon>Corynebacteriaceae</taxon>
        <taxon>Corynebacterium</taxon>
    </lineage>
</organism>
<accession>A0A1I2PGD3</accession>
<proteinExistence type="predicted"/>
<feature type="transmembrane region" description="Helical" evidence="1">
    <location>
        <begin position="108"/>
        <end position="134"/>
    </location>
</feature>
<sequence length="162" mass="18069">MMPPPERLQRRLHQLVLLLWVCALLGSSSVVLGAAFNDYKINSDPGRALAVVTSVTPSRTTVDFQDEEGIYHSPPGGLLYPTGLGEGQRVWVTYSTKNPDLVKVENRAWTLSIIPAASLMGASSIIAAALWWLVMVVMRRFIRLHEAKEARRRPREALEHNP</sequence>
<keyword evidence="1" id="KW-0812">Transmembrane</keyword>
<protein>
    <recommendedName>
        <fullName evidence="4">DUF3592 domain-containing protein</fullName>
    </recommendedName>
</protein>